<feature type="region of interest" description="Disordered" evidence="1">
    <location>
        <begin position="1"/>
        <end position="20"/>
    </location>
</feature>
<dbReference type="EMBL" id="JXJN01003967">
    <property type="status" value="NOT_ANNOTATED_CDS"/>
    <property type="molecule type" value="Genomic_DNA"/>
</dbReference>
<keyword evidence="3" id="KW-1185">Reference proteome</keyword>
<organism evidence="2 3">
    <name type="scientific">Glossina palpalis gambiensis</name>
    <dbReference type="NCBI Taxonomy" id="67801"/>
    <lineage>
        <taxon>Eukaryota</taxon>
        <taxon>Metazoa</taxon>
        <taxon>Ecdysozoa</taxon>
        <taxon>Arthropoda</taxon>
        <taxon>Hexapoda</taxon>
        <taxon>Insecta</taxon>
        <taxon>Pterygota</taxon>
        <taxon>Neoptera</taxon>
        <taxon>Endopterygota</taxon>
        <taxon>Diptera</taxon>
        <taxon>Brachycera</taxon>
        <taxon>Muscomorpha</taxon>
        <taxon>Hippoboscoidea</taxon>
        <taxon>Glossinidae</taxon>
        <taxon>Glossina</taxon>
    </lineage>
</organism>
<dbReference type="AlphaFoldDB" id="A0A1B0AV54"/>
<dbReference type="EMBL" id="JXJN01003968">
    <property type="status" value="NOT_ANNOTATED_CDS"/>
    <property type="molecule type" value="Genomic_DNA"/>
</dbReference>
<feature type="compositionally biased region" description="Basic and acidic residues" evidence="1">
    <location>
        <begin position="1"/>
        <end position="14"/>
    </location>
</feature>
<evidence type="ECO:0000313" key="2">
    <source>
        <dbReference type="EnsemblMetazoa" id="GPPI009741-PA"/>
    </source>
</evidence>
<dbReference type="VEuPathDB" id="VectorBase:GPPI009741"/>
<dbReference type="EnsemblMetazoa" id="GPPI009741-RA">
    <property type="protein sequence ID" value="GPPI009741-PA"/>
    <property type="gene ID" value="GPPI009741"/>
</dbReference>
<dbReference type="Proteomes" id="UP000092460">
    <property type="component" value="Unassembled WGS sequence"/>
</dbReference>
<evidence type="ECO:0000256" key="1">
    <source>
        <dbReference type="SAM" id="MobiDB-lite"/>
    </source>
</evidence>
<reference evidence="2" key="2">
    <citation type="submission" date="2020-05" db="UniProtKB">
        <authorList>
            <consortium name="EnsemblMetazoa"/>
        </authorList>
    </citation>
    <scope>IDENTIFICATION</scope>
    <source>
        <strain evidence="2">IAEA</strain>
    </source>
</reference>
<reference evidence="3" key="1">
    <citation type="submission" date="2015-01" db="EMBL/GenBank/DDBJ databases">
        <authorList>
            <person name="Aksoy S."/>
            <person name="Warren W."/>
            <person name="Wilson R.K."/>
        </authorList>
    </citation>
    <scope>NUCLEOTIDE SEQUENCE [LARGE SCALE GENOMIC DNA]</scope>
    <source>
        <strain evidence="3">IAEA</strain>
    </source>
</reference>
<sequence>MEVRVIGRQTEKQKRMQPKLSQMKNTNNIRNKEERLLVTPHHDFVHTYACNISSGHISFSARLGVLAIITPPDVDHENKHKL</sequence>
<evidence type="ECO:0000313" key="3">
    <source>
        <dbReference type="Proteomes" id="UP000092460"/>
    </source>
</evidence>
<proteinExistence type="predicted"/>
<protein>
    <submittedName>
        <fullName evidence="2">Uncharacterized protein</fullName>
    </submittedName>
</protein>
<accession>A0A1B0AV54</accession>
<name>A0A1B0AV54_9MUSC</name>